<keyword evidence="6 10" id="KW-0676">Redox-active center</keyword>
<dbReference type="PANTHER" id="PTHR45663">
    <property type="entry name" value="GEO12009P1"/>
    <property type="match status" value="1"/>
</dbReference>
<dbReference type="Proteomes" id="UP000214760">
    <property type="component" value="Unassembled WGS sequence"/>
</dbReference>
<evidence type="ECO:0000256" key="7">
    <source>
        <dbReference type="NCBIfam" id="TIGR01068"/>
    </source>
</evidence>
<dbReference type="InterPro" id="IPR036249">
    <property type="entry name" value="Thioredoxin-like_sf"/>
</dbReference>
<dbReference type="InterPro" id="IPR013766">
    <property type="entry name" value="Thioredoxin_domain"/>
</dbReference>
<dbReference type="GO" id="GO:0005737">
    <property type="term" value="C:cytoplasm"/>
    <property type="evidence" value="ECO:0007669"/>
    <property type="project" value="TreeGrafter"/>
</dbReference>
<evidence type="ECO:0000256" key="9">
    <source>
        <dbReference type="PIRSR" id="PIRSR000077-1"/>
    </source>
</evidence>
<reference evidence="14 15" key="1">
    <citation type="submission" date="2016-10" db="EMBL/GenBank/DDBJ databases">
        <authorList>
            <person name="de Groot N.N."/>
        </authorList>
    </citation>
    <scope>NUCLEOTIDE SEQUENCE [LARGE SCALE GENOMIC DNA]</scope>
    <source>
        <strain evidence="13 15">F</strain>
        <strain evidence="12 14">KH1P1</strain>
    </source>
</reference>
<evidence type="ECO:0000313" key="15">
    <source>
        <dbReference type="Proteomes" id="UP000214760"/>
    </source>
</evidence>
<evidence type="ECO:0000256" key="8">
    <source>
        <dbReference type="PIRNR" id="PIRNR000077"/>
    </source>
</evidence>
<dbReference type="SUPFAM" id="SSF52833">
    <property type="entry name" value="Thioredoxin-like"/>
    <property type="match status" value="1"/>
</dbReference>
<evidence type="ECO:0000256" key="4">
    <source>
        <dbReference type="ARBA" id="ARBA00022982"/>
    </source>
</evidence>
<dbReference type="STRING" id="1526.SAMN02910262_00431"/>
<evidence type="ECO:0000256" key="10">
    <source>
        <dbReference type="PIRSR" id="PIRSR000077-4"/>
    </source>
</evidence>
<evidence type="ECO:0000256" key="3">
    <source>
        <dbReference type="ARBA" id="ARBA00022448"/>
    </source>
</evidence>
<keyword evidence="5 10" id="KW-1015">Disulfide bond</keyword>
<comment type="similarity">
    <text evidence="1 8">Belongs to the thioredoxin family.</text>
</comment>
<accession>A0A1I0BIL7</accession>
<feature type="active site" description="Nucleophile" evidence="9">
    <location>
        <position position="30"/>
    </location>
</feature>
<keyword evidence="4" id="KW-0249">Electron transport</keyword>
<evidence type="ECO:0000313" key="13">
    <source>
        <dbReference type="EMBL" id="SFR66811.1"/>
    </source>
</evidence>
<dbReference type="PRINTS" id="PR00421">
    <property type="entry name" value="THIOREDOXIN"/>
</dbReference>
<dbReference type="Proteomes" id="UP000199820">
    <property type="component" value="Unassembled WGS sequence"/>
</dbReference>
<evidence type="ECO:0000259" key="11">
    <source>
        <dbReference type="PROSITE" id="PS51352"/>
    </source>
</evidence>
<evidence type="ECO:0000256" key="6">
    <source>
        <dbReference type="ARBA" id="ARBA00023284"/>
    </source>
</evidence>
<evidence type="ECO:0000313" key="12">
    <source>
        <dbReference type="EMBL" id="SET06825.1"/>
    </source>
</evidence>
<feature type="site" description="Deprotonates C-terminal active site Cys" evidence="9">
    <location>
        <position position="24"/>
    </location>
</feature>
<dbReference type="NCBIfam" id="TIGR01068">
    <property type="entry name" value="thioredoxin"/>
    <property type="match status" value="1"/>
</dbReference>
<dbReference type="Gene3D" id="3.40.30.10">
    <property type="entry name" value="Glutaredoxin"/>
    <property type="match status" value="1"/>
</dbReference>
<organism evidence="12 14">
    <name type="scientific">[Clostridium] aminophilum</name>
    <dbReference type="NCBI Taxonomy" id="1526"/>
    <lineage>
        <taxon>Bacteria</taxon>
        <taxon>Bacillati</taxon>
        <taxon>Bacillota</taxon>
        <taxon>Clostridia</taxon>
        <taxon>Lachnospirales</taxon>
        <taxon>Lachnospiraceae</taxon>
    </lineage>
</organism>
<proteinExistence type="inferred from homology"/>
<dbReference type="EMBL" id="FOZC01000002">
    <property type="protein sequence ID" value="SFR66811.1"/>
    <property type="molecule type" value="Genomic_DNA"/>
</dbReference>
<dbReference type="PANTHER" id="PTHR45663:SF11">
    <property type="entry name" value="GEO12009P1"/>
    <property type="match status" value="1"/>
</dbReference>
<protein>
    <recommendedName>
        <fullName evidence="2 7">Thioredoxin</fullName>
    </recommendedName>
</protein>
<dbReference type="AlphaFoldDB" id="A0A1I0BIL7"/>
<name>A0A1I0BIL7_9FIRM</name>
<dbReference type="InterPro" id="IPR017937">
    <property type="entry name" value="Thioredoxin_CS"/>
</dbReference>
<gene>
    <name evidence="13" type="ORF">SAMN02910262_00431</name>
    <name evidence="12" type="ORF">SAMN04487771_100467</name>
</gene>
<dbReference type="CDD" id="cd02947">
    <property type="entry name" value="TRX_family"/>
    <property type="match status" value="1"/>
</dbReference>
<dbReference type="OrthoDB" id="9790390at2"/>
<dbReference type="Pfam" id="PF00085">
    <property type="entry name" value="Thioredoxin"/>
    <property type="match status" value="1"/>
</dbReference>
<dbReference type="PROSITE" id="PS51352">
    <property type="entry name" value="THIOREDOXIN_2"/>
    <property type="match status" value="1"/>
</dbReference>
<dbReference type="RefSeq" id="WP_031471403.1">
    <property type="nucleotide sequence ID" value="NZ_FOIL01000004.1"/>
</dbReference>
<evidence type="ECO:0000256" key="1">
    <source>
        <dbReference type="ARBA" id="ARBA00008987"/>
    </source>
</evidence>
<sequence>MEYKFDSKNFEEEVLKSDVPVLVDFYADWCGPCKMMAPVVAKFAEEFDGKVKVGKINVDDNGEIAQKYGVMSIPNFKFFKNGEVVDNIVGAVNPEMLREKVTSLLG</sequence>
<dbReference type="FunFam" id="3.40.30.10:FF:000001">
    <property type="entry name" value="Thioredoxin"/>
    <property type="match status" value="1"/>
</dbReference>
<evidence type="ECO:0000256" key="2">
    <source>
        <dbReference type="ARBA" id="ARBA00020570"/>
    </source>
</evidence>
<dbReference type="InterPro" id="IPR005746">
    <property type="entry name" value="Thioredoxin"/>
</dbReference>
<keyword evidence="14" id="KW-1185">Reference proteome</keyword>
<feature type="domain" description="Thioredoxin" evidence="11">
    <location>
        <begin position="1"/>
        <end position="106"/>
    </location>
</feature>
<keyword evidence="3" id="KW-0813">Transport</keyword>
<dbReference type="PROSITE" id="PS00194">
    <property type="entry name" value="THIOREDOXIN_1"/>
    <property type="match status" value="1"/>
</dbReference>
<feature type="site" description="Contributes to redox potential value" evidence="9">
    <location>
        <position position="32"/>
    </location>
</feature>
<feature type="site" description="Contributes to redox potential value" evidence="9">
    <location>
        <position position="31"/>
    </location>
</feature>
<evidence type="ECO:0000256" key="5">
    <source>
        <dbReference type="ARBA" id="ARBA00023157"/>
    </source>
</evidence>
<feature type="disulfide bond" description="Redox-active" evidence="10">
    <location>
        <begin position="30"/>
        <end position="33"/>
    </location>
</feature>
<dbReference type="EMBL" id="FOIL01000004">
    <property type="protein sequence ID" value="SET06825.1"/>
    <property type="molecule type" value="Genomic_DNA"/>
</dbReference>
<dbReference type="GO" id="GO:0015035">
    <property type="term" value="F:protein-disulfide reductase activity"/>
    <property type="evidence" value="ECO:0007669"/>
    <property type="project" value="UniProtKB-UniRule"/>
</dbReference>
<feature type="active site" description="Nucleophile" evidence="9">
    <location>
        <position position="33"/>
    </location>
</feature>
<dbReference type="eggNOG" id="COG3118">
    <property type="taxonomic scope" value="Bacteria"/>
</dbReference>
<evidence type="ECO:0000313" key="14">
    <source>
        <dbReference type="Proteomes" id="UP000199820"/>
    </source>
</evidence>
<dbReference type="PIRSF" id="PIRSF000077">
    <property type="entry name" value="Thioredoxin"/>
    <property type="match status" value="1"/>
</dbReference>